<keyword evidence="3" id="KW-1185">Reference proteome</keyword>
<keyword evidence="2" id="KW-0560">Oxidoreductase</keyword>
<dbReference type="GO" id="GO:0051213">
    <property type="term" value="F:dioxygenase activity"/>
    <property type="evidence" value="ECO:0007669"/>
    <property type="project" value="UniProtKB-KW"/>
</dbReference>
<dbReference type="Pfam" id="PF00903">
    <property type="entry name" value="Glyoxalase"/>
    <property type="match status" value="1"/>
</dbReference>
<evidence type="ECO:0000259" key="1">
    <source>
        <dbReference type="PROSITE" id="PS51819"/>
    </source>
</evidence>
<accession>C6C1Y6</accession>
<proteinExistence type="predicted"/>
<evidence type="ECO:0000313" key="3">
    <source>
        <dbReference type="Proteomes" id="UP000002601"/>
    </source>
</evidence>
<dbReference type="InterPro" id="IPR052164">
    <property type="entry name" value="Anthracycline_SecMetBiosynth"/>
</dbReference>
<dbReference type="Proteomes" id="UP000002601">
    <property type="component" value="Chromosome"/>
</dbReference>
<dbReference type="EMBL" id="CP001649">
    <property type="protein sequence ID" value="ACS79382.1"/>
    <property type="molecule type" value="Genomic_DNA"/>
</dbReference>
<dbReference type="STRING" id="526222.Desal_1320"/>
<dbReference type="InterPro" id="IPR004360">
    <property type="entry name" value="Glyas_Fos-R_dOase_dom"/>
</dbReference>
<protein>
    <submittedName>
        <fullName evidence="2">Glyoxalase/bleomycin resistance protein/dioxygenase</fullName>
    </submittedName>
</protein>
<dbReference type="eggNOG" id="COG3324">
    <property type="taxonomic scope" value="Bacteria"/>
</dbReference>
<dbReference type="PANTHER" id="PTHR33993:SF14">
    <property type="entry name" value="GB|AAF24581.1"/>
    <property type="match status" value="1"/>
</dbReference>
<dbReference type="PANTHER" id="PTHR33993">
    <property type="entry name" value="GLYOXALASE-RELATED"/>
    <property type="match status" value="1"/>
</dbReference>
<dbReference type="RefSeq" id="WP_015851200.1">
    <property type="nucleotide sequence ID" value="NC_012881.1"/>
</dbReference>
<dbReference type="InterPro" id="IPR029068">
    <property type="entry name" value="Glyas_Bleomycin-R_OHBP_Dase"/>
</dbReference>
<dbReference type="OrthoDB" id="9792323at2"/>
<organism evidence="2 3">
    <name type="scientific">Maridesulfovibrio salexigens (strain ATCC 14822 / DSM 2638 / NCIMB 8403 / VKM B-1763)</name>
    <name type="common">Desulfovibrio salexigens</name>
    <dbReference type="NCBI Taxonomy" id="526222"/>
    <lineage>
        <taxon>Bacteria</taxon>
        <taxon>Pseudomonadati</taxon>
        <taxon>Thermodesulfobacteriota</taxon>
        <taxon>Desulfovibrionia</taxon>
        <taxon>Desulfovibrionales</taxon>
        <taxon>Desulfovibrionaceae</taxon>
        <taxon>Maridesulfovibrio</taxon>
    </lineage>
</organism>
<dbReference type="HOGENOM" id="CLU_127592_2_0_7"/>
<evidence type="ECO:0000313" key="2">
    <source>
        <dbReference type="EMBL" id="ACS79382.1"/>
    </source>
</evidence>
<sequence>MHNDSSSHGFFSWNELLTSDLEAAKKFYGDLLGWTFKESKTIYGDTYLTAFKDGRMAAGMMIKPADTPDHIKGCWDPYITADDVEAAAEQVEETGGKVMLPPTKIEGVGRFCVIQDPQGIYLNLITYDQED</sequence>
<name>C6C1Y6_MARSD</name>
<dbReference type="AlphaFoldDB" id="C6C1Y6"/>
<reference evidence="2 3" key="1">
    <citation type="submission" date="2009-06" db="EMBL/GenBank/DDBJ databases">
        <title>Complete sequence of Desulfovibrio salexigens DSM 2638.</title>
        <authorList>
            <consortium name="US DOE Joint Genome Institute"/>
            <person name="Lucas S."/>
            <person name="Copeland A."/>
            <person name="Lapidus A."/>
            <person name="Glavina del Rio T."/>
            <person name="Tice H."/>
            <person name="Bruce D."/>
            <person name="Goodwin L."/>
            <person name="Pitluck S."/>
            <person name="Munk A.C."/>
            <person name="Brettin T."/>
            <person name="Detter J.C."/>
            <person name="Han C."/>
            <person name="Tapia R."/>
            <person name="Larimer F."/>
            <person name="Land M."/>
            <person name="Hauser L."/>
            <person name="Kyrpides N."/>
            <person name="Anderson I."/>
            <person name="Wall J.D."/>
            <person name="Arkin A.P."/>
            <person name="Dehal P."/>
            <person name="Chivian D."/>
            <person name="Giles B."/>
            <person name="Hazen T.C."/>
        </authorList>
    </citation>
    <scope>NUCLEOTIDE SEQUENCE [LARGE SCALE GENOMIC DNA]</scope>
    <source>
        <strain evidence="3">ATCC 14822 / DSM 2638 / NCIMB 8403 / VKM B-1763</strain>
    </source>
</reference>
<dbReference type="InterPro" id="IPR037523">
    <property type="entry name" value="VOC_core"/>
</dbReference>
<feature type="domain" description="VOC" evidence="1">
    <location>
        <begin position="10"/>
        <end position="127"/>
    </location>
</feature>
<dbReference type="PROSITE" id="PS51819">
    <property type="entry name" value="VOC"/>
    <property type="match status" value="1"/>
</dbReference>
<dbReference type="SUPFAM" id="SSF54593">
    <property type="entry name" value="Glyoxalase/Bleomycin resistance protein/Dihydroxybiphenyl dioxygenase"/>
    <property type="match status" value="1"/>
</dbReference>
<dbReference type="CDD" id="cd07247">
    <property type="entry name" value="SgaA_N_like"/>
    <property type="match status" value="1"/>
</dbReference>
<keyword evidence="2" id="KW-0223">Dioxygenase</keyword>
<dbReference type="Gene3D" id="3.10.180.10">
    <property type="entry name" value="2,3-Dihydroxybiphenyl 1,2-Dioxygenase, domain 1"/>
    <property type="match status" value="1"/>
</dbReference>
<gene>
    <name evidence="2" type="ordered locus">Desal_1320</name>
</gene>
<dbReference type="KEGG" id="dsa:Desal_1320"/>